<comment type="function">
    <text evidence="5">Acylhydrolase that catalyzes the hydrolysis of phospholipids at the sn-1 position.</text>
</comment>
<reference evidence="7" key="1">
    <citation type="submission" date="2020-03" db="EMBL/GenBank/DDBJ databases">
        <title>A high-quality chromosome-level genome assembly of a woody plant with both climbing and erect habits, Rhamnella rubrinervis.</title>
        <authorList>
            <person name="Lu Z."/>
            <person name="Yang Y."/>
            <person name="Zhu X."/>
            <person name="Sun Y."/>
        </authorList>
    </citation>
    <scope>NUCLEOTIDE SEQUENCE</scope>
    <source>
        <strain evidence="7">BYM</strain>
        <tissue evidence="7">Leaf</tissue>
    </source>
</reference>
<dbReference type="OrthoDB" id="438440at2759"/>
<dbReference type="InterPro" id="IPR002921">
    <property type="entry name" value="Fungal_lipase-type"/>
</dbReference>
<evidence type="ECO:0000313" key="7">
    <source>
        <dbReference type="EMBL" id="KAF3448281.1"/>
    </source>
</evidence>
<evidence type="ECO:0000256" key="1">
    <source>
        <dbReference type="ARBA" id="ARBA00010701"/>
    </source>
</evidence>
<sequence length="407" mass="45756">MSNSIAQNWRLLSGEKEWEGLLHPLDTDLRHYIIHYGERVQAVYDCFINEPKSKNIGLQRYAKRNLFSKVGLEIGNPYKYNVKKYFYASTNQPFVSNEPKGSAGNSNWLGYVAVTTDEGKAVLGRRDILISFRGTLRNSENHIDAICDLVSASRILGPQNDPKVHRGWYLYYTTSETESNYNPTSCRDQILATVKELVNQYKDEEVSITVTGHSLGGAMATLCATDIVYNEYNKPTEKPDKACLVTAIVFGSPRVGNGGFHRVFCSLHNLHSLRVRNKNDAVPDLPENIIPEHLDPNNVNRYVHVGKELVIDTHKSPYLKVSNKTAVTDHVLEVYLHGVAGTQGKDGSGLFELKANRDLAVINKSCDGLKDEYGVVAYWLVEKNKSMVQMSDGKWVLMDHEVDDDDN</sequence>
<proteinExistence type="inferred from homology"/>
<evidence type="ECO:0000256" key="2">
    <source>
        <dbReference type="ARBA" id="ARBA00022801"/>
    </source>
</evidence>
<keyword evidence="2 5" id="KW-0378">Hydrolase</keyword>
<gene>
    <name evidence="7" type="ORF">FNV43_RR08994</name>
</gene>
<dbReference type="CDD" id="cd00519">
    <property type="entry name" value="Lipase_3"/>
    <property type="match status" value="1"/>
</dbReference>
<dbReference type="GO" id="GO:0016042">
    <property type="term" value="P:lipid catabolic process"/>
    <property type="evidence" value="ECO:0007669"/>
    <property type="project" value="UniProtKB-UniRule"/>
</dbReference>
<keyword evidence="3 5" id="KW-0442">Lipid degradation</keyword>
<evidence type="ECO:0000256" key="5">
    <source>
        <dbReference type="RuleBase" id="RU367093"/>
    </source>
</evidence>
<evidence type="ECO:0000313" key="8">
    <source>
        <dbReference type="Proteomes" id="UP000796880"/>
    </source>
</evidence>
<comment type="similarity">
    <text evidence="1 5">Belongs to the AB hydrolase superfamily. Lipase family.</text>
</comment>
<dbReference type="Pfam" id="PF01764">
    <property type="entry name" value="Lipase_3"/>
    <property type="match status" value="1"/>
</dbReference>
<dbReference type="Proteomes" id="UP000796880">
    <property type="component" value="Unassembled WGS sequence"/>
</dbReference>
<organism evidence="7 8">
    <name type="scientific">Rhamnella rubrinervis</name>
    <dbReference type="NCBI Taxonomy" id="2594499"/>
    <lineage>
        <taxon>Eukaryota</taxon>
        <taxon>Viridiplantae</taxon>
        <taxon>Streptophyta</taxon>
        <taxon>Embryophyta</taxon>
        <taxon>Tracheophyta</taxon>
        <taxon>Spermatophyta</taxon>
        <taxon>Magnoliopsida</taxon>
        <taxon>eudicotyledons</taxon>
        <taxon>Gunneridae</taxon>
        <taxon>Pentapetalae</taxon>
        <taxon>rosids</taxon>
        <taxon>fabids</taxon>
        <taxon>Rosales</taxon>
        <taxon>Rhamnaceae</taxon>
        <taxon>rhamnoid group</taxon>
        <taxon>Rhamneae</taxon>
        <taxon>Rhamnella</taxon>
    </lineage>
</organism>
<keyword evidence="4 5" id="KW-0443">Lipid metabolism</keyword>
<dbReference type="AlphaFoldDB" id="A0A8K0MJF4"/>
<dbReference type="FunFam" id="3.40.50.1820:FF:000065">
    <property type="entry name" value="Phospholipase A1-II 3"/>
    <property type="match status" value="1"/>
</dbReference>
<protein>
    <recommendedName>
        <fullName evidence="5">Phospholipase A1</fullName>
        <ecNumber evidence="5">3.1.1.-</ecNumber>
    </recommendedName>
</protein>
<evidence type="ECO:0000259" key="6">
    <source>
        <dbReference type="Pfam" id="PF01764"/>
    </source>
</evidence>
<dbReference type="SUPFAM" id="SSF53474">
    <property type="entry name" value="alpha/beta-Hydrolases"/>
    <property type="match status" value="1"/>
</dbReference>
<dbReference type="EMBL" id="VOIH02000004">
    <property type="protein sequence ID" value="KAF3448281.1"/>
    <property type="molecule type" value="Genomic_DNA"/>
</dbReference>
<keyword evidence="8" id="KW-1185">Reference proteome</keyword>
<comment type="caution">
    <text evidence="7">The sequence shown here is derived from an EMBL/GenBank/DDBJ whole genome shotgun (WGS) entry which is preliminary data.</text>
</comment>
<dbReference type="InterPro" id="IPR033556">
    <property type="entry name" value="PLA"/>
</dbReference>
<evidence type="ECO:0000256" key="3">
    <source>
        <dbReference type="ARBA" id="ARBA00022963"/>
    </source>
</evidence>
<dbReference type="PANTHER" id="PTHR31828:SF20">
    <property type="entry name" value="PHOSPHOLIPASE A1"/>
    <property type="match status" value="1"/>
</dbReference>
<dbReference type="Gene3D" id="3.40.50.1820">
    <property type="entry name" value="alpha/beta hydrolase"/>
    <property type="match status" value="1"/>
</dbReference>
<dbReference type="GO" id="GO:0005737">
    <property type="term" value="C:cytoplasm"/>
    <property type="evidence" value="ECO:0007669"/>
    <property type="project" value="UniProtKB-ARBA"/>
</dbReference>
<dbReference type="GO" id="GO:0008970">
    <property type="term" value="F:phospholipase A1 activity"/>
    <property type="evidence" value="ECO:0007669"/>
    <property type="project" value="UniProtKB-UniRule"/>
</dbReference>
<evidence type="ECO:0000256" key="4">
    <source>
        <dbReference type="ARBA" id="ARBA00023098"/>
    </source>
</evidence>
<feature type="domain" description="Fungal lipase-type" evidence="6">
    <location>
        <begin position="130"/>
        <end position="287"/>
    </location>
</feature>
<name>A0A8K0MJF4_9ROSA</name>
<accession>A0A8K0MJF4</accession>
<dbReference type="PANTHER" id="PTHR31828">
    <property type="entry name" value="PHOSPHOLIPASE A1-IIGAMMA"/>
    <property type="match status" value="1"/>
</dbReference>
<dbReference type="InterPro" id="IPR029058">
    <property type="entry name" value="AB_hydrolase_fold"/>
</dbReference>
<dbReference type="EC" id="3.1.1.-" evidence="5"/>